<organism evidence="1 2">
    <name type="scientific">Lucifera butyrica</name>
    <dbReference type="NCBI Taxonomy" id="1351585"/>
    <lineage>
        <taxon>Bacteria</taxon>
        <taxon>Bacillati</taxon>
        <taxon>Bacillota</taxon>
        <taxon>Negativicutes</taxon>
        <taxon>Veillonellales</taxon>
        <taxon>Veillonellaceae</taxon>
        <taxon>Lucifera</taxon>
    </lineage>
</organism>
<protein>
    <recommendedName>
        <fullName evidence="3">DUF4145 domain-containing protein</fullName>
    </recommendedName>
</protein>
<dbReference type="EMBL" id="UPPP01000057">
    <property type="protein sequence ID" value="VBB05606.1"/>
    <property type="molecule type" value="Genomic_DNA"/>
</dbReference>
<sequence>MIEEIDFDDKNLNCEIDFPSICPHCLQGGHPTYLSANSRLSTIPEEKGKRIIAIIFLCATCECTYLGEYKEVSKKVYQCVNIYPHPKPKLDIPFEIKEHFPDFYEIYRQSAIAESSNLDKIAGMGYRKAVEFLVKSYLIDLYPDERENILKEALGASIKRIEYKNIQMIAKAATWLGNDQTHIIQKHPDYDVEDIKIFTLALSHLILAEKVVEKAAFLVRD</sequence>
<evidence type="ECO:0008006" key="3">
    <source>
        <dbReference type="Google" id="ProtNLM"/>
    </source>
</evidence>
<keyword evidence="2" id="KW-1185">Reference proteome</keyword>
<dbReference type="Proteomes" id="UP000277811">
    <property type="component" value="Unassembled WGS sequence"/>
</dbReference>
<dbReference type="AlphaFoldDB" id="A0A498QZI2"/>
<proteinExistence type="predicted"/>
<evidence type="ECO:0000313" key="2">
    <source>
        <dbReference type="Proteomes" id="UP000277811"/>
    </source>
</evidence>
<gene>
    <name evidence="1" type="ORF">LUCI_0816</name>
</gene>
<name>A0A498QZI2_9FIRM</name>
<reference evidence="1 2" key="1">
    <citation type="submission" date="2018-06" db="EMBL/GenBank/DDBJ databases">
        <authorList>
            <person name="Strepis N."/>
        </authorList>
    </citation>
    <scope>NUCLEOTIDE SEQUENCE [LARGE SCALE GENOMIC DNA]</scope>
    <source>
        <strain evidence="1">LUCI</strain>
    </source>
</reference>
<evidence type="ECO:0000313" key="1">
    <source>
        <dbReference type="EMBL" id="VBB05606.1"/>
    </source>
</evidence>
<dbReference type="RefSeq" id="WP_122626589.1">
    <property type="nucleotide sequence ID" value="NZ_UPPP01000057.1"/>
</dbReference>
<dbReference type="OrthoDB" id="1092260at2"/>
<accession>A0A498QZI2</accession>